<comment type="caution">
    <text evidence="1">The sequence shown here is derived from an EMBL/GenBank/DDBJ whole genome shotgun (WGS) entry which is preliminary data.</text>
</comment>
<sequence>MLGNRLWNTSVPRNTVWETLFQIIRGSRYLSLMDILVKLRSSSRVSKKNVFQEVTNFMEDPFVGAQDENSLEEIRSQQTEPYGTLRLIVLILSSCYHFLTNTFICSRVPLGSV</sequence>
<evidence type="ECO:0000313" key="1">
    <source>
        <dbReference type="EMBL" id="CAL7944409.1"/>
    </source>
</evidence>
<reference evidence="1 2" key="1">
    <citation type="submission" date="2024-08" db="EMBL/GenBank/DDBJ databases">
        <authorList>
            <person name="Will J Nash"/>
            <person name="Angela Man"/>
            <person name="Seanna McTaggart"/>
            <person name="Kendall Baker"/>
            <person name="Tom Barker"/>
            <person name="Leah Catchpole"/>
            <person name="Alex Durrant"/>
            <person name="Karim Gharbi"/>
            <person name="Naomi Irish"/>
            <person name="Gemy Kaithakottil"/>
            <person name="Debby Ku"/>
            <person name="Aaliyah Providence"/>
            <person name="Felix Shaw"/>
            <person name="David Swarbreck"/>
            <person name="Chris Watkins"/>
            <person name="Ann M. McCartney"/>
            <person name="Giulio Formenti"/>
            <person name="Alice Mouton"/>
            <person name="Noel Vella"/>
            <person name="Bjorn M von Reumont"/>
            <person name="Adriana Vella"/>
            <person name="Wilfried Haerty"/>
        </authorList>
    </citation>
    <scope>NUCLEOTIDE SEQUENCE [LARGE SCALE GENOMIC DNA]</scope>
</reference>
<keyword evidence="2" id="KW-1185">Reference proteome</keyword>
<name>A0ABP1NTS5_XYLVO</name>
<accession>A0ABP1NTS5</accession>
<dbReference type="EMBL" id="CAXAJV020001293">
    <property type="protein sequence ID" value="CAL7944409.1"/>
    <property type="molecule type" value="Genomic_DNA"/>
</dbReference>
<proteinExistence type="predicted"/>
<organism evidence="1 2">
    <name type="scientific">Xylocopa violacea</name>
    <name type="common">Violet carpenter bee</name>
    <name type="synonym">Apis violacea</name>
    <dbReference type="NCBI Taxonomy" id="135666"/>
    <lineage>
        <taxon>Eukaryota</taxon>
        <taxon>Metazoa</taxon>
        <taxon>Ecdysozoa</taxon>
        <taxon>Arthropoda</taxon>
        <taxon>Hexapoda</taxon>
        <taxon>Insecta</taxon>
        <taxon>Pterygota</taxon>
        <taxon>Neoptera</taxon>
        <taxon>Endopterygota</taxon>
        <taxon>Hymenoptera</taxon>
        <taxon>Apocrita</taxon>
        <taxon>Aculeata</taxon>
        <taxon>Apoidea</taxon>
        <taxon>Anthophila</taxon>
        <taxon>Apidae</taxon>
        <taxon>Xylocopa</taxon>
        <taxon>Xylocopa</taxon>
    </lineage>
</organism>
<protein>
    <submittedName>
        <fullName evidence="1">Uncharacterized protein</fullName>
    </submittedName>
</protein>
<evidence type="ECO:0000313" key="2">
    <source>
        <dbReference type="Proteomes" id="UP001642520"/>
    </source>
</evidence>
<gene>
    <name evidence="1" type="ORF">XYLVIOL_LOCUS6637</name>
</gene>
<dbReference type="Proteomes" id="UP001642520">
    <property type="component" value="Unassembled WGS sequence"/>
</dbReference>